<dbReference type="InterPro" id="IPR002491">
    <property type="entry name" value="ABC_transptr_periplasmic_BD"/>
</dbReference>
<dbReference type="EMBL" id="CP058689">
    <property type="protein sequence ID" value="QLH13361.1"/>
    <property type="molecule type" value="Genomic_DNA"/>
</dbReference>
<dbReference type="PANTHER" id="PTHR30535">
    <property type="entry name" value="VITAMIN B12-BINDING PROTEIN"/>
    <property type="match status" value="1"/>
</dbReference>
<dbReference type="Pfam" id="PF01497">
    <property type="entry name" value="Peripla_BP_2"/>
    <property type="match status" value="1"/>
</dbReference>
<evidence type="ECO:0000313" key="3">
    <source>
        <dbReference type="Proteomes" id="UP000509322"/>
    </source>
</evidence>
<gene>
    <name evidence="2" type="ORF">HYQ43_03475</name>
</gene>
<organism evidence="2 3">
    <name type="scientific">Paracoccus pantotrophus</name>
    <name type="common">Thiosphaera pantotropha</name>
    <dbReference type="NCBI Taxonomy" id="82367"/>
    <lineage>
        <taxon>Bacteria</taxon>
        <taxon>Pseudomonadati</taxon>
        <taxon>Pseudomonadota</taxon>
        <taxon>Alphaproteobacteria</taxon>
        <taxon>Rhodobacterales</taxon>
        <taxon>Paracoccaceae</taxon>
        <taxon>Paracoccus</taxon>
    </lineage>
</organism>
<dbReference type="SUPFAM" id="SSF53807">
    <property type="entry name" value="Helical backbone' metal receptor"/>
    <property type="match status" value="1"/>
</dbReference>
<dbReference type="RefSeq" id="WP_024842570.1">
    <property type="nucleotide sequence ID" value="NZ_CP038206.1"/>
</dbReference>
<sequence length="283" mass="30308">MVRRLGLVAGLLAGLILPGFFQPAAAEPPRRVLSMNLCTDQLAMMLAAPGQLVSVSYLAQDPTASAMADQAARLPVNHGLAEEIFLMRPDLVLAGAWSTPETIRLLKRLEIPVEMFPIETDIAGIRANIRRMGEVLGREAQAQAMLARFDADLARLADAPPGPRPRAALYMANGYSSGRDSLAGQIVDLAGFDNIADELGLPAGGTLALESLLLADPDLLIEGRRYDGHARAQEMLDHPALKALSRGRPAEVISDPDWICGTPFILRAVAGLRDARLALRDAP</sequence>
<dbReference type="InterPro" id="IPR050902">
    <property type="entry name" value="ABC_Transporter_SBP"/>
</dbReference>
<dbReference type="Gene3D" id="3.40.50.1980">
    <property type="entry name" value="Nitrogenase molybdenum iron protein domain"/>
    <property type="match status" value="2"/>
</dbReference>
<dbReference type="PROSITE" id="PS50983">
    <property type="entry name" value="FE_B12_PBP"/>
    <property type="match status" value="1"/>
</dbReference>
<dbReference type="PANTHER" id="PTHR30535:SF34">
    <property type="entry name" value="MOLYBDATE-BINDING PROTEIN MOLA"/>
    <property type="match status" value="1"/>
</dbReference>
<evidence type="ECO:0000259" key="1">
    <source>
        <dbReference type="PROSITE" id="PS50983"/>
    </source>
</evidence>
<accession>A0A7H9BU03</accession>
<protein>
    <submittedName>
        <fullName evidence="2">ABC transporter substrate-binding protein</fullName>
    </submittedName>
</protein>
<name>A0A7H9BU03_PARPN</name>
<evidence type="ECO:0000313" key="2">
    <source>
        <dbReference type="EMBL" id="QLH13361.1"/>
    </source>
</evidence>
<dbReference type="AlphaFoldDB" id="A0A7H9BU03"/>
<reference evidence="2 3" key="1">
    <citation type="submission" date="2020-07" db="EMBL/GenBank/DDBJ databases">
        <title>The complete genome of Paracoccus pantotrophus ACCC 10489.</title>
        <authorList>
            <person name="Si Y."/>
        </authorList>
    </citation>
    <scope>NUCLEOTIDE SEQUENCE [LARGE SCALE GENOMIC DNA]</scope>
    <source>
        <strain evidence="2 3">ACCC10489</strain>
    </source>
</reference>
<proteinExistence type="predicted"/>
<dbReference type="Proteomes" id="UP000509322">
    <property type="component" value="Chromosome 1"/>
</dbReference>
<feature type="domain" description="Fe/B12 periplasmic-binding" evidence="1">
    <location>
        <begin position="31"/>
        <end position="283"/>
    </location>
</feature>